<gene>
    <name evidence="1" type="ORF">BC739_004820</name>
</gene>
<comment type="caution">
    <text evidence="1">The sequence shown here is derived from an EMBL/GenBank/DDBJ whole genome shotgun (WGS) entry which is preliminary data.</text>
</comment>
<dbReference type="EMBL" id="JACJID010000003">
    <property type="protein sequence ID" value="MBA8927614.1"/>
    <property type="molecule type" value="Genomic_DNA"/>
</dbReference>
<keyword evidence="2" id="KW-1185">Reference proteome</keyword>
<sequence>MPTFATPGPIPVTITLGVGYLRITASDRTDTVVEVRPTDPSRESDIKAAKQARVEHVGGTLLVKAPKSGLFGKPGSVDVTLDLPSGSQVHATTGVGDFRSTGRLGECTFSSGTGRVQLDSTGPLHLTTSGGEVAVERVEGDAQVSIGTGVLRVRAVDGSAVIKNANGDSWLGEVTGDLRASAANGDITVGRALGAVNAKTANGNVRLGEVVRGSVALVTACGELEVGVREGSAAWLDLSSQFGAVHNELDTADGPGSAEQTVEVRARTSYGDILIRRS</sequence>
<organism evidence="1 2">
    <name type="scientific">Kutzneria viridogrisea</name>
    <dbReference type="NCBI Taxonomy" id="47990"/>
    <lineage>
        <taxon>Bacteria</taxon>
        <taxon>Bacillati</taxon>
        <taxon>Actinomycetota</taxon>
        <taxon>Actinomycetes</taxon>
        <taxon>Pseudonocardiales</taxon>
        <taxon>Pseudonocardiaceae</taxon>
        <taxon>Kutzneria</taxon>
    </lineage>
</organism>
<accession>A0ABR6BL68</accession>
<dbReference type="Proteomes" id="UP000517916">
    <property type="component" value="Unassembled WGS sequence"/>
</dbReference>
<dbReference type="Gene3D" id="2.160.20.120">
    <property type="match status" value="1"/>
</dbReference>
<reference evidence="1 2" key="1">
    <citation type="submission" date="2020-08" db="EMBL/GenBank/DDBJ databases">
        <title>Genomic Encyclopedia of Archaeal and Bacterial Type Strains, Phase II (KMG-II): from individual species to whole genera.</title>
        <authorList>
            <person name="Goeker M."/>
        </authorList>
    </citation>
    <scope>NUCLEOTIDE SEQUENCE [LARGE SCALE GENOMIC DNA]</scope>
    <source>
        <strain evidence="1 2">DSM 43850</strain>
    </source>
</reference>
<name>A0ABR6BL68_9PSEU</name>
<proteinExistence type="predicted"/>
<evidence type="ECO:0000313" key="1">
    <source>
        <dbReference type="EMBL" id="MBA8927614.1"/>
    </source>
</evidence>
<evidence type="ECO:0000313" key="2">
    <source>
        <dbReference type="Proteomes" id="UP000517916"/>
    </source>
</evidence>
<dbReference type="RefSeq" id="WP_182838422.1">
    <property type="nucleotide sequence ID" value="NZ_BAAABQ010000056.1"/>
</dbReference>
<protein>
    <submittedName>
        <fullName evidence="1">DUF4097 and DUF4098 domain-containing protein YvlB</fullName>
    </submittedName>
</protein>